<dbReference type="Proteomes" id="UP001054945">
    <property type="component" value="Unassembled WGS sequence"/>
</dbReference>
<keyword evidence="3" id="KW-1185">Reference proteome</keyword>
<accession>A0AAV4VB24</accession>
<name>A0AAV4VB24_CAEEX</name>
<feature type="compositionally biased region" description="Basic residues" evidence="1">
    <location>
        <begin position="52"/>
        <end position="71"/>
    </location>
</feature>
<evidence type="ECO:0000313" key="3">
    <source>
        <dbReference type="Proteomes" id="UP001054945"/>
    </source>
</evidence>
<feature type="region of interest" description="Disordered" evidence="1">
    <location>
        <begin position="51"/>
        <end position="71"/>
    </location>
</feature>
<reference evidence="2 3" key="1">
    <citation type="submission" date="2021-06" db="EMBL/GenBank/DDBJ databases">
        <title>Caerostris extrusa draft genome.</title>
        <authorList>
            <person name="Kono N."/>
            <person name="Arakawa K."/>
        </authorList>
    </citation>
    <scope>NUCLEOTIDE SEQUENCE [LARGE SCALE GENOMIC DNA]</scope>
</reference>
<comment type="caution">
    <text evidence="2">The sequence shown here is derived from an EMBL/GenBank/DDBJ whole genome shotgun (WGS) entry which is preliminary data.</text>
</comment>
<gene>
    <name evidence="2" type="ORF">CEXT_285501</name>
</gene>
<evidence type="ECO:0000256" key="1">
    <source>
        <dbReference type="SAM" id="MobiDB-lite"/>
    </source>
</evidence>
<organism evidence="2 3">
    <name type="scientific">Caerostris extrusa</name>
    <name type="common">Bark spider</name>
    <name type="synonym">Caerostris bankana</name>
    <dbReference type="NCBI Taxonomy" id="172846"/>
    <lineage>
        <taxon>Eukaryota</taxon>
        <taxon>Metazoa</taxon>
        <taxon>Ecdysozoa</taxon>
        <taxon>Arthropoda</taxon>
        <taxon>Chelicerata</taxon>
        <taxon>Arachnida</taxon>
        <taxon>Araneae</taxon>
        <taxon>Araneomorphae</taxon>
        <taxon>Entelegynae</taxon>
        <taxon>Araneoidea</taxon>
        <taxon>Araneidae</taxon>
        <taxon>Caerostris</taxon>
    </lineage>
</organism>
<evidence type="ECO:0000313" key="2">
    <source>
        <dbReference type="EMBL" id="GIY67253.1"/>
    </source>
</evidence>
<dbReference type="AlphaFoldDB" id="A0AAV4VB24"/>
<dbReference type="EMBL" id="BPLR01014219">
    <property type="protein sequence ID" value="GIY67253.1"/>
    <property type="molecule type" value="Genomic_DNA"/>
</dbReference>
<sequence>MLLRKQFLRQYLFPLQRERERVKAFRNGKLNMLFRKQFCTAVFIPSSDKVKAKLQKKNHPAPRSKKKHGAQ</sequence>
<proteinExistence type="predicted"/>
<protein>
    <submittedName>
        <fullName evidence="2">Uncharacterized protein</fullName>
    </submittedName>
</protein>